<dbReference type="Pfam" id="PF01904">
    <property type="entry name" value="DUF72"/>
    <property type="match status" value="1"/>
</dbReference>
<dbReference type="InterPro" id="IPR036520">
    <property type="entry name" value="UPF0759_sf"/>
</dbReference>
<keyword evidence="2" id="KW-1185">Reference proteome</keyword>
<dbReference type="STRING" id="497964.CfE428DRAFT_0460"/>
<organism evidence="1 2">
    <name type="scientific">Chthoniobacter flavus Ellin428</name>
    <dbReference type="NCBI Taxonomy" id="497964"/>
    <lineage>
        <taxon>Bacteria</taxon>
        <taxon>Pseudomonadati</taxon>
        <taxon>Verrucomicrobiota</taxon>
        <taxon>Spartobacteria</taxon>
        <taxon>Chthoniobacterales</taxon>
        <taxon>Chthoniobacteraceae</taxon>
        <taxon>Chthoniobacter</taxon>
    </lineage>
</organism>
<comment type="caution">
    <text evidence="1">The sequence shown here is derived from an EMBL/GenBank/DDBJ whole genome shotgun (WGS) entry which is preliminary data.</text>
</comment>
<sequence>MEGEIYPVQIPASRMLAFYADHFSTTEINYSFRRIPAAKTIQDWSSKTPAEFRFSFKAPQRVTHFAKLRGCAEILEVFAKAIAEAGAKMGPVLFQLPPTFVKDVELLRAFLGDVPNDLRMAFEFRHPSWFDDAVFEALRGANAALCIAENEELATPAIATADFGYLRLRREDYTAAQLRKWAAFVDQQKTRWSKTFVYFKHEECAVGPKFAHEFRAAFSHGE</sequence>
<dbReference type="EMBL" id="ABVL01000001">
    <property type="protein sequence ID" value="EDY22335.1"/>
    <property type="molecule type" value="Genomic_DNA"/>
</dbReference>
<dbReference type="Proteomes" id="UP000005824">
    <property type="component" value="Unassembled WGS sequence"/>
</dbReference>
<dbReference type="InterPro" id="IPR002763">
    <property type="entry name" value="DUF72"/>
</dbReference>
<dbReference type="PANTHER" id="PTHR30348">
    <property type="entry name" value="UNCHARACTERIZED PROTEIN YECE"/>
    <property type="match status" value="1"/>
</dbReference>
<dbReference type="eggNOG" id="COG1801">
    <property type="taxonomic scope" value="Bacteria"/>
</dbReference>
<dbReference type="Gene3D" id="3.20.20.410">
    <property type="entry name" value="Protein of unknown function UPF0759"/>
    <property type="match status" value="1"/>
</dbReference>
<dbReference type="AlphaFoldDB" id="B4CUU7"/>
<reference evidence="1 2" key="1">
    <citation type="journal article" date="2011" name="J. Bacteriol.">
        <title>Genome sequence of Chthoniobacter flavus Ellin428, an aerobic heterotrophic soil bacterium.</title>
        <authorList>
            <person name="Kant R."/>
            <person name="van Passel M.W."/>
            <person name="Palva A."/>
            <person name="Lucas S."/>
            <person name="Lapidus A."/>
            <person name="Glavina Del Rio T."/>
            <person name="Dalin E."/>
            <person name="Tice H."/>
            <person name="Bruce D."/>
            <person name="Goodwin L."/>
            <person name="Pitluck S."/>
            <person name="Larimer F.W."/>
            <person name="Land M.L."/>
            <person name="Hauser L."/>
            <person name="Sangwan P."/>
            <person name="de Vos W.M."/>
            <person name="Janssen P.H."/>
            <person name="Smidt H."/>
        </authorList>
    </citation>
    <scope>NUCLEOTIDE SEQUENCE [LARGE SCALE GENOMIC DNA]</scope>
    <source>
        <strain evidence="1 2">Ellin428</strain>
    </source>
</reference>
<dbReference type="SUPFAM" id="SSF117396">
    <property type="entry name" value="TM1631-like"/>
    <property type="match status" value="1"/>
</dbReference>
<accession>B4CUU7</accession>
<name>B4CUU7_9BACT</name>
<dbReference type="InParanoid" id="B4CUU7"/>
<protein>
    <recommendedName>
        <fullName evidence="3">DUF72 domain-containing protein</fullName>
    </recommendedName>
</protein>
<evidence type="ECO:0000313" key="2">
    <source>
        <dbReference type="Proteomes" id="UP000005824"/>
    </source>
</evidence>
<evidence type="ECO:0008006" key="3">
    <source>
        <dbReference type="Google" id="ProtNLM"/>
    </source>
</evidence>
<gene>
    <name evidence="1" type="ORF">CfE428DRAFT_0460</name>
</gene>
<evidence type="ECO:0000313" key="1">
    <source>
        <dbReference type="EMBL" id="EDY22335.1"/>
    </source>
</evidence>
<dbReference type="PANTHER" id="PTHR30348:SF4">
    <property type="entry name" value="DUF72 DOMAIN-CONTAINING PROTEIN"/>
    <property type="match status" value="1"/>
</dbReference>
<proteinExistence type="predicted"/>